<dbReference type="PROSITE" id="PS01044">
    <property type="entry name" value="SQUALEN_PHYTOEN_SYN_1"/>
    <property type="match status" value="1"/>
</dbReference>
<name>A0ABU3NMI7_9CHLR</name>
<dbReference type="Pfam" id="PF00494">
    <property type="entry name" value="SQS_PSY"/>
    <property type="match status" value="1"/>
</dbReference>
<dbReference type="SUPFAM" id="SSF48576">
    <property type="entry name" value="Terpenoid synthases"/>
    <property type="match status" value="1"/>
</dbReference>
<dbReference type="EMBL" id="JAUHMF010000001">
    <property type="protein sequence ID" value="MDT8898066.1"/>
    <property type="molecule type" value="Genomic_DNA"/>
</dbReference>
<evidence type="ECO:0000313" key="3">
    <source>
        <dbReference type="EMBL" id="MDT8898066.1"/>
    </source>
</evidence>
<organism evidence="3 4">
    <name type="scientific">Thermanaerothrix solaris</name>
    <dbReference type="NCBI Taxonomy" id="3058434"/>
    <lineage>
        <taxon>Bacteria</taxon>
        <taxon>Bacillati</taxon>
        <taxon>Chloroflexota</taxon>
        <taxon>Anaerolineae</taxon>
        <taxon>Anaerolineales</taxon>
        <taxon>Anaerolineaceae</taxon>
        <taxon>Thermanaerothrix</taxon>
    </lineage>
</organism>
<dbReference type="InterPro" id="IPR002060">
    <property type="entry name" value="Squ/phyt_synthse"/>
</dbReference>
<protein>
    <submittedName>
        <fullName evidence="3">Squalene/phytoene synthase family protein</fullName>
    </submittedName>
</protein>
<dbReference type="InterPro" id="IPR008949">
    <property type="entry name" value="Isoprenoid_synthase_dom_sf"/>
</dbReference>
<dbReference type="SFLD" id="SFLDG01212">
    <property type="entry name" value="Phytoene_synthase_like"/>
    <property type="match status" value="1"/>
</dbReference>
<comment type="pathway">
    <text evidence="1">Carotenoid biosynthesis.</text>
</comment>
<evidence type="ECO:0000256" key="1">
    <source>
        <dbReference type="ARBA" id="ARBA00004829"/>
    </source>
</evidence>
<dbReference type="Proteomes" id="UP001254165">
    <property type="component" value="Unassembled WGS sequence"/>
</dbReference>
<dbReference type="SFLD" id="SFLDS00005">
    <property type="entry name" value="Isoprenoid_Synthase_Type_I"/>
    <property type="match status" value="1"/>
</dbReference>
<dbReference type="InterPro" id="IPR044843">
    <property type="entry name" value="Trans_IPPS_bact-type"/>
</dbReference>
<dbReference type="CDD" id="cd00683">
    <property type="entry name" value="Trans_IPPS_HH"/>
    <property type="match status" value="1"/>
</dbReference>
<dbReference type="Gene3D" id="1.10.600.10">
    <property type="entry name" value="Farnesyl Diphosphate Synthase"/>
    <property type="match status" value="1"/>
</dbReference>
<keyword evidence="2" id="KW-0808">Transferase</keyword>
<dbReference type="SFLD" id="SFLDG01018">
    <property type="entry name" value="Squalene/Phytoene_Synthase_Lik"/>
    <property type="match status" value="1"/>
</dbReference>
<evidence type="ECO:0000313" key="4">
    <source>
        <dbReference type="Proteomes" id="UP001254165"/>
    </source>
</evidence>
<dbReference type="PANTHER" id="PTHR31480">
    <property type="entry name" value="BIFUNCTIONAL LYCOPENE CYCLASE/PHYTOENE SYNTHASE"/>
    <property type="match status" value="1"/>
</dbReference>
<keyword evidence="4" id="KW-1185">Reference proteome</keyword>
<dbReference type="InterPro" id="IPR019845">
    <property type="entry name" value="Squalene/phytoene_synthase_CS"/>
</dbReference>
<reference evidence="3 4" key="1">
    <citation type="submission" date="2023-07" db="EMBL/GenBank/DDBJ databases">
        <title>Novel species of Thermanaerothrix with wide hydrolytic capabilities.</title>
        <authorList>
            <person name="Zayulina K.S."/>
            <person name="Podosokorskaya O.A."/>
            <person name="Elcheninov A.G."/>
        </authorList>
    </citation>
    <scope>NUCLEOTIDE SEQUENCE [LARGE SCALE GENOMIC DNA]</scope>
    <source>
        <strain evidence="3 4">4228-RoL</strain>
    </source>
</reference>
<sequence>MLQDALQRLPAVTRPQEAFRLTEAVIKAHSRTFFLATALLPRRERQAIRALYAFCRATDDLVDSQCASRADLERWRAQVALPPEAQANPLLYAWALVRQRYHVDPRYEQDLLDGVAMDLEHCRYATWEELRLYCYRVASTVGLLSIPIIGLVHGVTFEQAAPFAIELGIALQLTNILRDVGEDARKGRVYLPLDDLAAFDLTVQDILDGVIDARFVALMRFEIARARELYRRALPGIRLLHPRARPAVGAAALLYAAILDEIERIGYQVHTRRAHTTTWRKLRLLPTIWVQIGRLPPLERVLTTSLPL</sequence>
<proteinExistence type="predicted"/>
<comment type="caution">
    <text evidence="3">The sequence shown here is derived from an EMBL/GenBank/DDBJ whole genome shotgun (WGS) entry which is preliminary data.</text>
</comment>
<evidence type="ECO:0000256" key="2">
    <source>
        <dbReference type="ARBA" id="ARBA00022679"/>
    </source>
</evidence>
<dbReference type="RefSeq" id="WP_315624713.1">
    <property type="nucleotide sequence ID" value="NZ_JAUHMF010000001.1"/>
</dbReference>
<accession>A0ABU3NMI7</accession>
<dbReference type="PROSITE" id="PS01045">
    <property type="entry name" value="SQUALEN_PHYTOEN_SYN_2"/>
    <property type="match status" value="1"/>
</dbReference>
<dbReference type="InterPro" id="IPR033904">
    <property type="entry name" value="Trans_IPPS_HH"/>
</dbReference>
<gene>
    <name evidence="3" type="ORF">QYE77_07265</name>
</gene>